<name>X1BUT9_9ZZZZ</name>
<proteinExistence type="predicted"/>
<reference evidence="1" key="1">
    <citation type="journal article" date="2014" name="Front. Microbiol.">
        <title>High frequency of phylogenetically diverse reductive dehalogenase-homologous genes in deep subseafloor sedimentary metagenomes.</title>
        <authorList>
            <person name="Kawai M."/>
            <person name="Futagami T."/>
            <person name="Toyoda A."/>
            <person name="Takaki Y."/>
            <person name="Nishi S."/>
            <person name="Hori S."/>
            <person name="Arai W."/>
            <person name="Tsubouchi T."/>
            <person name="Morono Y."/>
            <person name="Uchiyama I."/>
            <person name="Ito T."/>
            <person name="Fujiyama A."/>
            <person name="Inagaki F."/>
            <person name="Takami H."/>
        </authorList>
    </citation>
    <scope>NUCLEOTIDE SEQUENCE</scope>
    <source>
        <strain evidence="1">Expedition CK06-06</strain>
    </source>
</reference>
<dbReference type="EMBL" id="BART01012752">
    <property type="protein sequence ID" value="GAG84917.1"/>
    <property type="molecule type" value="Genomic_DNA"/>
</dbReference>
<gene>
    <name evidence="1" type="ORF">S01H4_26442</name>
</gene>
<protein>
    <submittedName>
        <fullName evidence="1">Uncharacterized protein</fullName>
    </submittedName>
</protein>
<evidence type="ECO:0000313" key="1">
    <source>
        <dbReference type="EMBL" id="GAG84917.1"/>
    </source>
</evidence>
<dbReference type="AlphaFoldDB" id="X1BUT9"/>
<sequence>MRFSFHSFEELCELEKYVRKTKDRKSRQEYQEKTLKEYNRLRALEPGTRVVIKETRDSFAGKTGNIDRHLGGKSQRTLVVLDEKINSYNCYRIPTSWLSDDLSETNLNRIKQN</sequence>
<feature type="non-terminal residue" evidence="1">
    <location>
        <position position="113"/>
    </location>
</feature>
<organism evidence="1">
    <name type="scientific">marine sediment metagenome</name>
    <dbReference type="NCBI Taxonomy" id="412755"/>
    <lineage>
        <taxon>unclassified sequences</taxon>
        <taxon>metagenomes</taxon>
        <taxon>ecological metagenomes</taxon>
    </lineage>
</organism>
<accession>X1BUT9</accession>
<comment type="caution">
    <text evidence="1">The sequence shown here is derived from an EMBL/GenBank/DDBJ whole genome shotgun (WGS) entry which is preliminary data.</text>
</comment>